<dbReference type="PROSITE" id="PS50943">
    <property type="entry name" value="HTH_CROC1"/>
    <property type="match status" value="1"/>
</dbReference>
<sequence length="258" mass="30375">MESQRQRSSLFVTLKQILKAQGIQYKQLAEMIGMSEPTVKRMFQEQDCKLSRLMEICDQIGLSFSELAEINRSSATPHSLLPMETERKLANDPALFSFFILLISHFDPKEIVRQNRLDEIDSYQYLRALEELELIRIGKDNRVHLLVQRPIRWRLDGPLHPMLVRVNRDFIQETMDKQSKHKYPFYSTSRLLSPQSIKQLQDDVDALYENFQKQATLDQLHYPADQLQPYKLVTAMAPFDLKRYFSVPKFSHRLSRQG</sequence>
<comment type="caution">
    <text evidence="2">The sequence shown here is derived from an EMBL/GenBank/DDBJ whole genome shotgun (WGS) entry which is preliminary data.</text>
</comment>
<dbReference type="Pfam" id="PF13443">
    <property type="entry name" value="HTH_26"/>
    <property type="match status" value="1"/>
</dbReference>
<dbReference type="InterPro" id="IPR010982">
    <property type="entry name" value="Lambda_DNA-bd_dom_sf"/>
</dbReference>
<accession>A0A8J7FR10</accession>
<dbReference type="SUPFAM" id="SSF47413">
    <property type="entry name" value="lambda repressor-like DNA-binding domains"/>
    <property type="match status" value="1"/>
</dbReference>
<reference evidence="2" key="1">
    <citation type="submission" date="2020-10" db="EMBL/GenBank/DDBJ databases">
        <title>Bacterium isolated from coastal waters sediment.</title>
        <authorList>
            <person name="Chen R.-J."/>
            <person name="Lu D.-C."/>
            <person name="Zhu K.-L."/>
            <person name="Du Z.-J."/>
        </authorList>
    </citation>
    <scope>NUCLEOTIDE SEQUENCE</scope>
    <source>
        <strain evidence="2">N1Y112</strain>
    </source>
</reference>
<dbReference type="Gene3D" id="1.10.260.40">
    <property type="entry name" value="lambda repressor-like DNA-binding domains"/>
    <property type="match status" value="1"/>
</dbReference>
<dbReference type="CDD" id="cd00093">
    <property type="entry name" value="HTH_XRE"/>
    <property type="match status" value="1"/>
</dbReference>
<evidence type="ECO:0000259" key="1">
    <source>
        <dbReference type="PROSITE" id="PS50943"/>
    </source>
</evidence>
<dbReference type="GO" id="GO:0003677">
    <property type="term" value="F:DNA binding"/>
    <property type="evidence" value="ECO:0007669"/>
    <property type="project" value="InterPro"/>
</dbReference>
<organism evidence="2 3">
    <name type="scientific">Pontibacterium sinense</name>
    <dbReference type="NCBI Taxonomy" id="2781979"/>
    <lineage>
        <taxon>Bacteria</taxon>
        <taxon>Pseudomonadati</taxon>
        <taxon>Pseudomonadota</taxon>
        <taxon>Gammaproteobacteria</taxon>
        <taxon>Oceanospirillales</taxon>
        <taxon>Oceanospirillaceae</taxon>
        <taxon>Pontibacterium</taxon>
    </lineage>
</organism>
<evidence type="ECO:0000313" key="3">
    <source>
        <dbReference type="Proteomes" id="UP000640333"/>
    </source>
</evidence>
<keyword evidence="3" id="KW-1185">Reference proteome</keyword>
<dbReference type="AlphaFoldDB" id="A0A8J7FR10"/>
<evidence type="ECO:0000313" key="2">
    <source>
        <dbReference type="EMBL" id="MBE9395790.1"/>
    </source>
</evidence>
<dbReference type="SMART" id="SM00530">
    <property type="entry name" value="HTH_XRE"/>
    <property type="match status" value="1"/>
</dbReference>
<name>A0A8J7FR10_9GAMM</name>
<feature type="domain" description="HTH cro/C1-type" evidence="1">
    <location>
        <begin position="14"/>
        <end position="67"/>
    </location>
</feature>
<proteinExistence type="predicted"/>
<dbReference type="RefSeq" id="WP_193951348.1">
    <property type="nucleotide sequence ID" value="NZ_JADEYS010000001.1"/>
</dbReference>
<gene>
    <name evidence="2" type="ORF">IOQ59_00805</name>
</gene>
<dbReference type="Proteomes" id="UP000640333">
    <property type="component" value="Unassembled WGS sequence"/>
</dbReference>
<dbReference type="InterPro" id="IPR001387">
    <property type="entry name" value="Cro/C1-type_HTH"/>
</dbReference>
<dbReference type="EMBL" id="JADEYS010000001">
    <property type="protein sequence ID" value="MBE9395790.1"/>
    <property type="molecule type" value="Genomic_DNA"/>
</dbReference>
<protein>
    <submittedName>
        <fullName evidence="2">Helix-turn-helix transcriptional regulator</fullName>
    </submittedName>
</protein>